<dbReference type="AlphaFoldDB" id="A9D0G9"/>
<dbReference type="OrthoDB" id="9810508at2"/>
<dbReference type="RefSeq" id="WP_007196256.1">
    <property type="nucleotide sequence ID" value="NZ_CM002917.1"/>
</dbReference>
<protein>
    <recommendedName>
        <fullName evidence="1">DUF374 domain-containing protein</fullName>
    </recommendedName>
</protein>
<dbReference type="HOGENOM" id="CLU_086327_1_1_5"/>
<accession>A9D0G9</accession>
<comment type="caution">
    <text evidence="2">The sequence shown here is derived from an EMBL/GenBank/DDBJ whole genome shotgun (WGS) entry which is preliminary data.</text>
</comment>
<name>A9D0G9_HOEPD</name>
<dbReference type="Pfam" id="PF04028">
    <property type="entry name" value="DUF374"/>
    <property type="match status" value="1"/>
</dbReference>
<gene>
    <name evidence="2" type="ORF">HPDFL43_02320</name>
</gene>
<dbReference type="eggNOG" id="COG2121">
    <property type="taxonomic scope" value="Bacteria"/>
</dbReference>
<dbReference type="EMBL" id="ABIA03000002">
    <property type="protein sequence ID" value="EDQ34995.1"/>
    <property type="molecule type" value="Genomic_DNA"/>
</dbReference>
<evidence type="ECO:0000313" key="2">
    <source>
        <dbReference type="EMBL" id="EDQ34995.1"/>
    </source>
</evidence>
<organism evidence="2 3">
    <name type="scientific">Hoeflea phototrophica (strain DSM 17068 / NCIMB 14078 / DFL-43)</name>
    <dbReference type="NCBI Taxonomy" id="411684"/>
    <lineage>
        <taxon>Bacteria</taxon>
        <taxon>Pseudomonadati</taxon>
        <taxon>Pseudomonadota</taxon>
        <taxon>Alphaproteobacteria</taxon>
        <taxon>Hyphomicrobiales</taxon>
        <taxon>Rhizobiaceae</taxon>
        <taxon>Hoeflea</taxon>
    </lineage>
</organism>
<feature type="domain" description="DUF374" evidence="1">
    <location>
        <begin position="89"/>
        <end position="161"/>
    </location>
</feature>
<sequence length="255" mass="28161">MNKPDVETAPRRQGLRDLTNTRNLGKRLLRVEWFQRSGSALISSFLALVWRTNRDTDQSTDWETLLKGEFPAIFALWHGQHILVPNAAPRDRAFVTLVSRSADAEINARVIKRAGFDVIRASGGRDHGAVARKGGVGALIAMRDALRRDVNVVMIADISKGEVRQAGEGIVRLAKISGRPIVPVALTTSRRYVLEKTWDKTTINLPFGRRCLKLAPPIRVPANAGKDQIAAARAKVTSELNRITEEAKRAVEMSA</sequence>
<evidence type="ECO:0000259" key="1">
    <source>
        <dbReference type="Pfam" id="PF04028"/>
    </source>
</evidence>
<reference evidence="2 3" key="2">
    <citation type="submission" date="2012-06" db="EMBL/GenBank/DDBJ databases">
        <authorList>
            <person name="Fiebig A."/>
        </authorList>
    </citation>
    <scope>NUCLEOTIDE SEQUENCE [LARGE SCALE GENOMIC DNA]</scope>
    <source>
        <strain evidence="2 3">DFL-43</strain>
    </source>
</reference>
<dbReference type="Proteomes" id="UP000004291">
    <property type="component" value="Chromosome"/>
</dbReference>
<reference evidence="2 3" key="1">
    <citation type="submission" date="2007-10" db="EMBL/GenBank/DDBJ databases">
        <authorList>
            <person name="Wagner-Dobler I."/>
            <person name="Ferriera S."/>
            <person name="Johnson J."/>
            <person name="Kravitz S."/>
            <person name="Beeson K."/>
            <person name="Sutton G."/>
            <person name="Rogers Y.-H."/>
            <person name="Friedman R."/>
            <person name="Frazier M."/>
            <person name="Venter J.C."/>
        </authorList>
    </citation>
    <scope>NUCLEOTIDE SEQUENCE [LARGE SCALE GENOMIC DNA]</scope>
    <source>
        <strain evidence="2 3">DFL-43</strain>
    </source>
</reference>
<keyword evidence="3" id="KW-1185">Reference proteome</keyword>
<dbReference type="STRING" id="411684.HPDFL43_02320"/>
<dbReference type="InterPro" id="IPR007172">
    <property type="entry name" value="DUF374"/>
</dbReference>
<evidence type="ECO:0000313" key="3">
    <source>
        <dbReference type="Proteomes" id="UP000004291"/>
    </source>
</evidence>
<proteinExistence type="predicted"/>